<evidence type="ECO:0000256" key="8">
    <source>
        <dbReference type="ARBA" id="ARBA00047343"/>
    </source>
</evidence>
<comment type="pathway">
    <text evidence="1">Nucleotide-sugar biosynthesis; GDP-alpha-D-mannose biosynthesis; GDP-alpha-D-mannose from alpha-D-mannose 1-phosphate (GTP route): step 1/1.</text>
</comment>
<reference evidence="13" key="1">
    <citation type="submission" date="2023-07" db="EMBL/GenBank/DDBJ databases">
        <title>Genome content predicts the carbon catabolic preferences of heterotrophic bacteria.</title>
        <authorList>
            <person name="Gralka M."/>
        </authorList>
    </citation>
    <scope>NUCLEOTIDE SEQUENCE</scope>
    <source>
        <strain evidence="13">I2M16</strain>
    </source>
</reference>
<name>A0AAW7XMW0_9GAMM</name>
<evidence type="ECO:0000256" key="5">
    <source>
        <dbReference type="ARBA" id="ARBA00022695"/>
    </source>
</evidence>
<evidence type="ECO:0000256" key="2">
    <source>
        <dbReference type="ARBA" id="ARBA00006115"/>
    </source>
</evidence>
<keyword evidence="4 13" id="KW-0808">Transferase</keyword>
<dbReference type="PANTHER" id="PTHR46390">
    <property type="entry name" value="MANNOSE-1-PHOSPHATE GUANYLYLTRANSFERASE"/>
    <property type="match status" value="1"/>
</dbReference>
<evidence type="ECO:0000259" key="10">
    <source>
        <dbReference type="Pfam" id="PF00483"/>
    </source>
</evidence>
<evidence type="ECO:0000256" key="1">
    <source>
        <dbReference type="ARBA" id="ARBA00004823"/>
    </source>
</evidence>
<evidence type="ECO:0000259" key="11">
    <source>
        <dbReference type="Pfam" id="PF01050"/>
    </source>
</evidence>
<dbReference type="Pfam" id="PF01050">
    <property type="entry name" value="MannoseP_isomer"/>
    <property type="match status" value="1"/>
</dbReference>
<dbReference type="SUPFAM" id="SSF53448">
    <property type="entry name" value="Nucleotide-diphospho-sugar transferases"/>
    <property type="match status" value="1"/>
</dbReference>
<evidence type="ECO:0000313" key="13">
    <source>
        <dbReference type="EMBL" id="MDO6454342.1"/>
    </source>
</evidence>
<keyword evidence="5 13" id="KW-0548">Nucleotidyltransferase</keyword>
<dbReference type="PANTHER" id="PTHR46390:SF1">
    <property type="entry name" value="MANNOSE-1-PHOSPHATE GUANYLYLTRANSFERASE"/>
    <property type="match status" value="1"/>
</dbReference>
<dbReference type="EC" id="2.7.7.13" evidence="3"/>
<accession>A0AAW7XMW0</accession>
<dbReference type="GO" id="GO:0009298">
    <property type="term" value="P:GDP-mannose biosynthetic process"/>
    <property type="evidence" value="ECO:0007669"/>
    <property type="project" value="TreeGrafter"/>
</dbReference>
<evidence type="ECO:0000256" key="3">
    <source>
        <dbReference type="ARBA" id="ARBA00012387"/>
    </source>
</evidence>
<dbReference type="InterPro" id="IPR049577">
    <property type="entry name" value="GMPP_N"/>
</dbReference>
<dbReference type="CDD" id="cd02213">
    <property type="entry name" value="cupin_PMI_typeII_C"/>
    <property type="match status" value="1"/>
</dbReference>
<dbReference type="Gene3D" id="3.90.550.10">
    <property type="entry name" value="Spore Coat Polysaccharide Biosynthesis Protein SpsA, Chain A"/>
    <property type="match status" value="1"/>
</dbReference>
<dbReference type="EMBL" id="JAUOPG010000008">
    <property type="protein sequence ID" value="MDO6454342.1"/>
    <property type="molecule type" value="Genomic_DNA"/>
</dbReference>
<dbReference type="GO" id="GO:0005525">
    <property type="term" value="F:GTP binding"/>
    <property type="evidence" value="ECO:0007669"/>
    <property type="project" value="UniProtKB-KW"/>
</dbReference>
<dbReference type="FunFam" id="2.60.120.10:FF:000032">
    <property type="entry name" value="Mannose-1-phosphate guanylyltransferase/mannose-6-phosphate isomerase"/>
    <property type="match status" value="1"/>
</dbReference>
<evidence type="ECO:0000256" key="7">
    <source>
        <dbReference type="ARBA" id="ARBA00023134"/>
    </source>
</evidence>
<comment type="catalytic activity">
    <reaction evidence="8">
        <text>alpha-D-mannose 1-phosphate + GTP + H(+) = GDP-alpha-D-mannose + diphosphate</text>
        <dbReference type="Rhea" id="RHEA:15229"/>
        <dbReference type="ChEBI" id="CHEBI:15378"/>
        <dbReference type="ChEBI" id="CHEBI:33019"/>
        <dbReference type="ChEBI" id="CHEBI:37565"/>
        <dbReference type="ChEBI" id="CHEBI:57527"/>
        <dbReference type="ChEBI" id="CHEBI:58409"/>
        <dbReference type="EC" id="2.7.7.13"/>
    </reaction>
</comment>
<evidence type="ECO:0000256" key="4">
    <source>
        <dbReference type="ARBA" id="ARBA00022679"/>
    </source>
</evidence>
<dbReference type="InterPro" id="IPR054566">
    <property type="entry name" value="ManC/GMP-like_b-helix"/>
</dbReference>
<dbReference type="InterPro" id="IPR029044">
    <property type="entry name" value="Nucleotide-diphossugar_trans"/>
</dbReference>
<organism evidence="13 14">
    <name type="scientific">Neptunomonas phycophila</name>
    <dbReference type="NCBI Taxonomy" id="1572645"/>
    <lineage>
        <taxon>Bacteria</taxon>
        <taxon>Pseudomonadati</taxon>
        <taxon>Pseudomonadota</taxon>
        <taxon>Gammaproteobacteria</taxon>
        <taxon>Oceanospirillales</taxon>
        <taxon>Oceanospirillaceae</taxon>
        <taxon>Neptunomonas</taxon>
    </lineage>
</organism>
<proteinExistence type="inferred from homology"/>
<protein>
    <recommendedName>
        <fullName evidence="3">mannose-1-phosphate guanylyltransferase</fullName>
        <ecNumber evidence="3">2.7.7.13</ecNumber>
    </recommendedName>
</protein>
<feature type="domain" description="Mannose-6-phosphate isomerase type II C-terminal" evidence="11">
    <location>
        <begin position="350"/>
        <end position="464"/>
    </location>
</feature>
<dbReference type="GO" id="GO:0016853">
    <property type="term" value="F:isomerase activity"/>
    <property type="evidence" value="ECO:0007669"/>
    <property type="project" value="UniProtKB-KW"/>
</dbReference>
<dbReference type="GO" id="GO:0004475">
    <property type="term" value="F:mannose-1-phosphate guanylyltransferase (GTP) activity"/>
    <property type="evidence" value="ECO:0007669"/>
    <property type="project" value="UniProtKB-EC"/>
</dbReference>
<keyword evidence="6" id="KW-0547">Nucleotide-binding</keyword>
<dbReference type="AlphaFoldDB" id="A0AAW7XMW0"/>
<sequence length="469" mass="51504">MLPVILSGGSGTRLWPLSRTQYPKQFLPLNSDLSMLQETVARLGDVSDVSVICNEEHRFLVAEQMRQIKQACSIFLEPVGRNTAPAIALAALDAISKGNGGECLLVLSSDHVIDQAEVFSKAVAQAEPLAKAGYLVTFGTVPTKPETGYGYIKAASTPLAGAECDAYAVADFVEKPDADTAQQYVDAGDYYWNSGMFMFTADRFIEELGKHRPDILSACQKAMATVTPDLDFIRVDKAAFEACPDESIDYAVMEKTDKAAVIPLDAGWSDVGSWSALWEIKPKDEQGNVLQGDVIAESTRNSMVVGGERLVTTLGVDDLIIVDTKDAIMVAHKDKVQDVKKLVAAVKAQGRNEHFQHREVYRPWGKYDSIDNGQRYQVKRITVKPGEKLSVQMHHHRAEHWIVVSGTASVTCGEKTFLVTENQSTYIPLGEVHALENPGKVELEMIEVQSGSYLGEDDIVRFKDNYGRA</sequence>
<dbReference type="Gene3D" id="2.60.120.10">
    <property type="entry name" value="Jelly Rolls"/>
    <property type="match status" value="1"/>
</dbReference>
<dbReference type="InterPro" id="IPR001538">
    <property type="entry name" value="Man6P_isomerase-2_C"/>
</dbReference>
<gene>
    <name evidence="13" type="ORF">Q4490_12280</name>
</gene>
<keyword evidence="7" id="KW-0342">GTP-binding</keyword>
<keyword evidence="13" id="KW-0413">Isomerase</keyword>
<dbReference type="SUPFAM" id="SSF51182">
    <property type="entry name" value="RmlC-like cupins"/>
    <property type="match status" value="1"/>
</dbReference>
<evidence type="ECO:0000313" key="14">
    <source>
        <dbReference type="Proteomes" id="UP001169862"/>
    </source>
</evidence>
<dbReference type="RefSeq" id="WP_303550938.1">
    <property type="nucleotide sequence ID" value="NZ_JAUOPG010000008.1"/>
</dbReference>
<evidence type="ECO:0000259" key="12">
    <source>
        <dbReference type="Pfam" id="PF22640"/>
    </source>
</evidence>
<feature type="domain" description="MannoseP isomerase/GMP-like beta-helix" evidence="12">
    <location>
        <begin position="293"/>
        <end position="344"/>
    </location>
</feature>
<dbReference type="InterPro" id="IPR005835">
    <property type="entry name" value="NTP_transferase_dom"/>
</dbReference>
<dbReference type="Pfam" id="PF22640">
    <property type="entry name" value="ManC_GMP_beta-helix"/>
    <property type="match status" value="1"/>
</dbReference>
<dbReference type="Pfam" id="PF00483">
    <property type="entry name" value="NTP_transferase"/>
    <property type="match status" value="1"/>
</dbReference>
<dbReference type="CDD" id="cd02509">
    <property type="entry name" value="GDP-M1P_Guanylyltransferase"/>
    <property type="match status" value="1"/>
</dbReference>
<dbReference type="InterPro" id="IPR006375">
    <property type="entry name" value="Man1P_GuaTrfase/Man6P_Isoase"/>
</dbReference>
<dbReference type="InterPro" id="IPR051161">
    <property type="entry name" value="Mannose-6P_isomerase_type2"/>
</dbReference>
<dbReference type="InterPro" id="IPR014710">
    <property type="entry name" value="RmlC-like_jellyroll"/>
</dbReference>
<feature type="domain" description="Nucleotidyl transferase" evidence="10">
    <location>
        <begin position="3"/>
        <end position="286"/>
    </location>
</feature>
<evidence type="ECO:0000256" key="6">
    <source>
        <dbReference type="ARBA" id="ARBA00022741"/>
    </source>
</evidence>
<dbReference type="InterPro" id="IPR011051">
    <property type="entry name" value="RmlC_Cupin_sf"/>
</dbReference>
<evidence type="ECO:0000256" key="9">
    <source>
        <dbReference type="RuleBase" id="RU004190"/>
    </source>
</evidence>
<dbReference type="NCBIfam" id="TIGR01479">
    <property type="entry name" value="GMP_PMI"/>
    <property type="match status" value="1"/>
</dbReference>
<comment type="similarity">
    <text evidence="2 9">Belongs to the mannose-6-phosphate isomerase type 2 family.</text>
</comment>
<dbReference type="FunFam" id="3.90.550.10:FF:000046">
    <property type="entry name" value="Mannose-1-phosphate guanylyltransferase (GDP)"/>
    <property type="match status" value="1"/>
</dbReference>
<dbReference type="GO" id="GO:0000271">
    <property type="term" value="P:polysaccharide biosynthetic process"/>
    <property type="evidence" value="ECO:0007669"/>
    <property type="project" value="InterPro"/>
</dbReference>
<dbReference type="Proteomes" id="UP001169862">
    <property type="component" value="Unassembled WGS sequence"/>
</dbReference>
<comment type="caution">
    <text evidence="13">The sequence shown here is derived from an EMBL/GenBank/DDBJ whole genome shotgun (WGS) entry which is preliminary data.</text>
</comment>